<feature type="compositionally biased region" description="Pro residues" evidence="1">
    <location>
        <begin position="62"/>
        <end position="71"/>
    </location>
</feature>
<name>A0A922SNI0_SPOEX</name>
<feature type="compositionally biased region" description="Low complexity" evidence="1">
    <location>
        <begin position="72"/>
        <end position="84"/>
    </location>
</feature>
<evidence type="ECO:0000313" key="2">
    <source>
        <dbReference type="EMBL" id="KAH9643819.1"/>
    </source>
</evidence>
<dbReference type="EMBL" id="JACEFF010000112">
    <property type="protein sequence ID" value="KAH9643819.1"/>
    <property type="molecule type" value="Genomic_DNA"/>
</dbReference>
<feature type="compositionally biased region" description="Polar residues" evidence="1">
    <location>
        <begin position="86"/>
        <end position="97"/>
    </location>
</feature>
<gene>
    <name evidence="2" type="ORF">HF086_002317</name>
</gene>
<sequence length="97" mass="10241">MFLNIINNLKALLGNLPELKLAFLRNTTLINGKKALNFFFVEYDFSTPTQGPSPLPTSRGPSPVPKAPSPVPKAASPVPKAVSPTGEGTTSPQPGEL</sequence>
<organism evidence="2 3">
    <name type="scientific">Spodoptera exigua</name>
    <name type="common">Beet armyworm</name>
    <name type="synonym">Noctua fulgens</name>
    <dbReference type="NCBI Taxonomy" id="7107"/>
    <lineage>
        <taxon>Eukaryota</taxon>
        <taxon>Metazoa</taxon>
        <taxon>Ecdysozoa</taxon>
        <taxon>Arthropoda</taxon>
        <taxon>Hexapoda</taxon>
        <taxon>Insecta</taxon>
        <taxon>Pterygota</taxon>
        <taxon>Neoptera</taxon>
        <taxon>Endopterygota</taxon>
        <taxon>Lepidoptera</taxon>
        <taxon>Glossata</taxon>
        <taxon>Ditrysia</taxon>
        <taxon>Noctuoidea</taxon>
        <taxon>Noctuidae</taxon>
        <taxon>Amphipyrinae</taxon>
        <taxon>Spodoptera</taxon>
    </lineage>
</organism>
<protein>
    <submittedName>
        <fullName evidence="2">Uncharacterized protein</fullName>
    </submittedName>
</protein>
<dbReference type="AlphaFoldDB" id="A0A922SNI0"/>
<evidence type="ECO:0000313" key="3">
    <source>
        <dbReference type="Proteomes" id="UP000814243"/>
    </source>
</evidence>
<feature type="region of interest" description="Disordered" evidence="1">
    <location>
        <begin position="48"/>
        <end position="97"/>
    </location>
</feature>
<evidence type="ECO:0000256" key="1">
    <source>
        <dbReference type="SAM" id="MobiDB-lite"/>
    </source>
</evidence>
<comment type="caution">
    <text evidence="2">The sequence shown here is derived from an EMBL/GenBank/DDBJ whole genome shotgun (WGS) entry which is preliminary data.</text>
</comment>
<accession>A0A922SNI0</accession>
<reference evidence="2" key="1">
    <citation type="journal article" date="2021" name="G3 (Bethesda)">
        <title>Genome and transcriptome analysis of the beet armyworm Spodoptera exigua reveals targets for pest control. .</title>
        <authorList>
            <person name="Simon S."/>
            <person name="Breeschoten T."/>
            <person name="Jansen H.J."/>
            <person name="Dirks R.P."/>
            <person name="Schranz M.E."/>
            <person name="Ros V.I.D."/>
        </authorList>
    </citation>
    <scope>NUCLEOTIDE SEQUENCE</scope>
    <source>
        <strain evidence="2">TB_SE_WUR_2020</strain>
    </source>
</reference>
<proteinExistence type="predicted"/>
<dbReference type="Proteomes" id="UP000814243">
    <property type="component" value="Unassembled WGS sequence"/>
</dbReference>